<reference evidence="2" key="1">
    <citation type="submission" date="2021-03" db="EMBL/GenBank/DDBJ databases">
        <title>Draft genome sequence of rust myrtle Austropuccinia psidii MF-1, a brazilian biotype.</title>
        <authorList>
            <person name="Quecine M.C."/>
            <person name="Pachon D.M.R."/>
            <person name="Bonatelli M.L."/>
            <person name="Correr F.H."/>
            <person name="Franceschini L.M."/>
            <person name="Leite T.F."/>
            <person name="Margarido G.R.A."/>
            <person name="Almeida C.A."/>
            <person name="Ferrarezi J.A."/>
            <person name="Labate C.A."/>
        </authorList>
    </citation>
    <scope>NUCLEOTIDE SEQUENCE</scope>
    <source>
        <strain evidence="2">MF-1</strain>
    </source>
</reference>
<accession>A0A9Q3C9Q9</accession>
<organism evidence="2 3">
    <name type="scientific">Austropuccinia psidii MF-1</name>
    <dbReference type="NCBI Taxonomy" id="1389203"/>
    <lineage>
        <taxon>Eukaryota</taxon>
        <taxon>Fungi</taxon>
        <taxon>Dikarya</taxon>
        <taxon>Basidiomycota</taxon>
        <taxon>Pucciniomycotina</taxon>
        <taxon>Pucciniomycetes</taxon>
        <taxon>Pucciniales</taxon>
        <taxon>Sphaerophragmiaceae</taxon>
        <taxon>Austropuccinia</taxon>
    </lineage>
</organism>
<dbReference type="Proteomes" id="UP000765509">
    <property type="component" value="Unassembled WGS sequence"/>
</dbReference>
<feature type="compositionally biased region" description="Polar residues" evidence="1">
    <location>
        <begin position="146"/>
        <end position="159"/>
    </location>
</feature>
<sequence>MLVMLSNKHTKKACLLCDHSNHMARGVPTQDAVVRTALWLKMMKKFPNGNRLPDGNASGRLAPWPQVLIFPPPLHDWSEVIFWPMRDGNGERTFELGPIVTMGFKCQNTPIPCMPRKQTPGPSDTRWLEDLFREPSHANELPIPGPSQSSKPHEQVPTSCPTAPRLVIIIDDTPVSSPAPPPSPPLLPQRSLPTSFFPHSHNEAFQEFSNLKPTLMINQEIVHGSINGILLEYR</sequence>
<dbReference type="AlphaFoldDB" id="A0A9Q3C9Q9"/>
<evidence type="ECO:0000313" key="2">
    <source>
        <dbReference type="EMBL" id="MBW0479068.1"/>
    </source>
</evidence>
<feature type="region of interest" description="Disordered" evidence="1">
    <location>
        <begin position="173"/>
        <end position="192"/>
    </location>
</feature>
<evidence type="ECO:0000256" key="1">
    <source>
        <dbReference type="SAM" id="MobiDB-lite"/>
    </source>
</evidence>
<feature type="compositionally biased region" description="Pro residues" evidence="1">
    <location>
        <begin position="177"/>
        <end position="187"/>
    </location>
</feature>
<name>A0A9Q3C9Q9_9BASI</name>
<comment type="caution">
    <text evidence="2">The sequence shown here is derived from an EMBL/GenBank/DDBJ whole genome shotgun (WGS) entry which is preliminary data.</text>
</comment>
<protein>
    <submittedName>
        <fullName evidence="2">Uncharacterized protein</fullName>
    </submittedName>
</protein>
<keyword evidence="3" id="KW-1185">Reference proteome</keyword>
<feature type="region of interest" description="Disordered" evidence="1">
    <location>
        <begin position="137"/>
        <end position="159"/>
    </location>
</feature>
<gene>
    <name evidence="2" type="ORF">O181_018783</name>
</gene>
<evidence type="ECO:0000313" key="3">
    <source>
        <dbReference type="Proteomes" id="UP000765509"/>
    </source>
</evidence>
<proteinExistence type="predicted"/>
<dbReference type="EMBL" id="AVOT02005442">
    <property type="protein sequence ID" value="MBW0479068.1"/>
    <property type="molecule type" value="Genomic_DNA"/>
</dbReference>